<organism evidence="2 3">
    <name type="scientific">Sousa chinensis</name>
    <name type="common">Indo-pacific humpbacked dolphin</name>
    <name type="synonym">Steno chinensis</name>
    <dbReference type="NCBI Taxonomy" id="103600"/>
    <lineage>
        <taxon>Eukaryota</taxon>
        <taxon>Metazoa</taxon>
        <taxon>Chordata</taxon>
        <taxon>Craniata</taxon>
        <taxon>Vertebrata</taxon>
        <taxon>Euteleostomi</taxon>
        <taxon>Mammalia</taxon>
        <taxon>Eutheria</taxon>
        <taxon>Laurasiatheria</taxon>
        <taxon>Artiodactyla</taxon>
        <taxon>Whippomorpha</taxon>
        <taxon>Cetacea</taxon>
        <taxon>Odontoceti</taxon>
        <taxon>Delphinidae</taxon>
        <taxon>Sousa</taxon>
    </lineage>
</organism>
<dbReference type="Proteomes" id="UP000295264">
    <property type="component" value="Unassembled WGS sequence"/>
</dbReference>
<name>A0A484GLR3_SOUCH</name>
<dbReference type="EMBL" id="QWLN02005965">
    <property type="protein sequence ID" value="TEA36642.1"/>
    <property type="molecule type" value="Genomic_DNA"/>
</dbReference>
<evidence type="ECO:0000313" key="2">
    <source>
        <dbReference type="EMBL" id="TEA36642.1"/>
    </source>
</evidence>
<feature type="compositionally biased region" description="Low complexity" evidence="1">
    <location>
        <begin position="266"/>
        <end position="279"/>
    </location>
</feature>
<dbReference type="SUPFAM" id="SSF54928">
    <property type="entry name" value="RNA-binding domain, RBD"/>
    <property type="match status" value="1"/>
</dbReference>
<reference evidence="2 3" key="1">
    <citation type="journal article" date="2018" name="Genomics">
        <title>Molecular footprints of inshore aquatic adaptation in Indo-Pacific humpback dolphin (Sousa chinensis).</title>
        <authorList>
            <person name="Ming Y."/>
            <person name="Jian J."/>
            <person name="Yu F."/>
            <person name="Yu X."/>
            <person name="Wang J."/>
            <person name="Liu W."/>
        </authorList>
    </citation>
    <scope>NUCLEOTIDE SEQUENCE [LARGE SCALE GENOMIC DNA]</scope>
    <source>
        <strain evidence="2">MY-2018</strain>
        <tissue evidence="2">Skin</tissue>
    </source>
</reference>
<evidence type="ECO:0000256" key="1">
    <source>
        <dbReference type="SAM" id="MobiDB-lite"/>
    </source>
</evidence>
<sequence length="308" mass="34456">TKGKLHFHSRLTLMAQVLVPCWNQLHIRLFERSQIEVLKYSTLSSGLHTWGMMLNQPRRRTAAIAPNNSGENDKGIKRSALASVNIRILICNVGAGGPAQQEVLPPLPLVPQLRIRKPLLQVKILDRNFKASNFRNSTYRKEIVYLQNYKEVELEYQHSTNSELVFCFDPHSGPFAFYGMEQELWLLLEKQSNGHSSKCLLVIILWKRLISLVHAWIGEAEKLALLSSCSAGLGIGCWLCFSSNSLFCFQQSYAPAPHPMAPPSPSTNSSSNHSSSNSSGEQLSKTNLYIRGLPPGTTDQDLIKLCQP</sequence>
<feature type="region of interest" description="Disordered" evidence="1">
    <location>
        <begin position="259"/>
        <end position="283"/>
    </location>
</feature>
<dbReference type="GO" id="GO:0003676">
    <property type="term" value="F:nucleic acid binding"/>
    <property type="evidence" value="ECO:0007669"/>
    <property type="project" value="InterPro"/>
</dbReference>
<keyword evidence="3" id="KW-1185">Reference proteome</keyword>
<evidence type="ECO:0008006" key="4">
    <source>
        <dbReference type="Google" id="ProtNLM"/>
    </source>
</evidence>
<accession>A0A484GLR3</accession>
<dbReference type="AlphaFoldDB" id="A0A484GLR3"/>
<evidence type="ECO:0000313" key="3">
    <source>
        <dbReference type="Proteomes" id="UP000295264"/>
    </source>
</evidence>
<feature type="non-terminal residue" evidence="2">
    <location>
        <position position="1"/>
    </location>
</feature>
<proteinExistence type="predicted"/>
<dbReference type="InterPro" id="IPR035979">
    <property type="entry name" value="RBD_domain_sf"/>
</dbReference>
<gene>
    <name evidence="2" type="ORF">DBR06_SOUSAS310018</name>
</gene>
<comment type="caution">
    <text evidence="2">The sequence shown here is derived from an EMBL/GenBank/DDBJ whole genome shotgun (WGS) entry which is preliminary data.</text>
</comment>
<protein>
    <recommendedName>
        <fullName evidence="4">RRM domain-containing protein</fullName>
    </recommendedName>
</protein>